<evidence type="ECO:0000256" key="1">
    <source>
        <dbReference type="ARBA" id="ARBA00022741"/>
    </source>
</evidence>
<dbReference type="GO" id="GO:0051607">
    <property type="term" value="P:defense response to virus"/>
    <property type="evidence" value="ECO:0007669"/>
    <property type="project" value="UniProtKB-KW"/>
</dbReference>
<dbReference type="AlphaFoldDB" id="L0EJC1"/>
<feature type="domain" description="Helicase ATP-binding" evidence="6">
    <location>
        <begin position="252"/>
        <end position="439"/>
    </location>
</feature>
<dbReference type="InterPro" id="IPR014001">
    <property type="entry name" value="Helicase_ATP-bd"/>
</dbReference>
<dbReference type="InterPro" id="IPR006483">
    <property type="entry name" value="CRISPR-assoc_Cas3_HD"/>
</dbReference>
<protein>
    <submittedName>
        <fullName evidence="8">CRISPR-associated helicase Cas3/CRISPR-associated endonuclease Cas3-HD</fullName>
    </submittedName>
</protein>
<evidence type="ECO:0000256" key="4">
    <source>
        <dbReference type="ARBA" id="ARBA00022840"/>
    </source>
</evidence>
<evidence type="ECO:0000313" key="8">
    <source>
        <dbReference type="EMBL" id="AGA59290.1"/>
    </source>
</evidence>
<proteinExistence type="predicted"/>
<dbReference type="KEGG" id="tco:Theco_3235"/>
<dbReference type="Proteomes" id="UP000010795">
    <property type="component" value="Chromosome"/>
</dbReference>
<dbReference type="InterPro" id="IPR003607">
    <property type="entry name" value="HD/PDEase_dom"/>
</dbReference>
<dbReference type="GO" id="GO:0004519">
    <property type="term" value="F:endonuclease activity"/>
    <property type="evidence" value="ECO:0007669"/>
    <property type="project" value="UniProtKB-KW"/>
</dbReference>
<evidence type="ECO:0000256" key="3">
    <source>
        <dbReference type="ARBA" id="ARBA00022806"/>
    </source>
</evidence>
<keyword evidence="5" id="KW-0051">Antiviral defense</keyword>
<dbReference type="SMART" id="SM00471">
    <property type="entry name" value="HDc"/>
    <property type="match status" value="1"/>
</dbReference>
<keyword evidence="3" id="KW-0347">Helicase</keyword>
<dbReference type="InterPro" id="IPR006474">
    <property type="entry name" value="Helicase_Cas3_CRISPR-ass_core"/>
</dbReference>
<name>L0EJC1_THECK</name>
<dbReference type="EMBL" id="CP003255">
    <property type="protein sequence ID" value="AGA59290.1"/>
    <property type="molecule type" value="Genomic_DNA"/>
</dbReference>
<dbReference type="NCBIfam" id="TIGR01587">
    <property type="entry name" value="cas3_core"/>
    <property type="match status" value="1"/>
</dbReference>
<evidence type="ECO:0000259" key="6">
    <source>
        <dbReference type="PROSITE" id="PS51192"/>
    </source>
</evidence>
<evidence type="ECO:0000256" key="5">
    <source>
        <dbReference type="ARBA" id="ARBA00023118"/>
    </source>
</evidence>
<dbReference type="CDD" id="cd09641">
    <property type="entry name" value="Cas3''_I"/>
    <property type="match status" value="1"/>
</dbReference>
<dbReference type="SUPFAM" id="SSF52540">
    <property type="entry name" value="P-loop containing nucleoside triphosphate hydrolases"/>
    <property type="match status" value="1"/>
</dbReference>
<dbReference type="Gene3D" id="1.10.3210.10">
    <property type="entry name" value="Hypothetical protein af1432"/>
    <property type="match status" value="1"/>
</dbReference>
<dbReference type="InterPro" id="IPR011545">
    <property type="entry name" value="DEAD/DEAH_box_helicase_dom"/>
</dbReference>
<dbReference type="InterPro" id="IPR054712">
    <property type="entry name" value="Cas3-like_dom"/>
</dbReference>
<dbReference type="GO" id="GO:0004386">
    <property type="term" value="F:helicase activity"/>
    <property type="evidence" value="ECO:0007669"/>
    <property type="project" value="UniProtKB-KW"/>
</dbReference>
<keyword evidence="1" id="KW-0547">Nucleotide-binding</keyword>
<dbReference type="PANTHER" id="PTHR47962:SF5">
    <property type="entry name" value="ATP-DEPENDENT HELICASE LHR-RELATED"/>
    <property type="match status" value="1"/>
</dbReference>
<keyword evidence="4" id="KW-0067">ATP-binding</keyword>
<dbReference type="GO" id="GO:0005524">
    <property type="term" value="F:ATP binding"/>
    <property type="evidence" value="ECO:0007669"/>
    <property type="project" value="UniProtKB-KW"/>
</dbReference>
<dbReference type="PANTHER" id="PTHR47962">
    <property type="entry name" value="ATP-DEPENDENT HELICASE LHR-RELATED-RELATED"/>
    <property type="match status" value="1"/>
</dbReference>
<dbReference type="STRING" id="717605.Theco_3235"/>
<dbReference type="PROSITE" id="PS51192">
    <property type="entry name" value="HELICASE_ATP_BIND_1"/>
    <property type="match status" value="1"/>
</dbReference>
<dbReference type="CDD" id="cd17930">
    <property type="entry name" value="DEXHc_cas3"/>
    <property type="match status" value="1"/>
</dbReference>
<keyword evidence="9" id="KW-1185">Reference proteome</keyword>
<dbReference type="GO" id="GO:0003677">
    <property type="term" value="F:DNA binding"/>
    <property type="evidence" value="ECO:0007669"/>
    <property type="project" value="TreeGrafter"/>
</dbReference>
<dbReference type="SMART" id="SM00487">
    <property type="entry name" value="DEXDc"/>
    <property type="match status" value="1"/>
</dbReference>
<feature type="domain" description="HD Cas3-type" evidence="7">
    <location>
        <begin position="9"/>
        <end position="195"/>
    </location>
</feature>
<gene>
    <name evidence="8" type="ordered locus">Theco_3235</name>
</gene>
<reference evidence="9" key="1">
    <citation type="submission" date="2012-01" db="EMBL/GenBank/DDBJ databases">
        <title>Complete sequence of chromosome of Thermobacillus composti KWC4.</title>
        <authorList>
            <person name="Lucas S."/>
            <person name="Han J."/>
            <person name="Lapidus A."/>
            <person name="Cheng J.-F."/>
            <person name="Goodwin L."/>
            <person name="Pitluck S."/>
            <person name="Peters L."/>
            <person name="Ovchinnikova G."/>
            <person name="Teshima H."/>
            <person name="Detter J.C."/>
            <person name="Han C."/>
            <person name="Tapia R."/>
            <person name="Land M."/>
            <person name="Hauser L."/>
            <person name="Kyrpides N."/>
            <person name="Ivanova N."/>
            <person name="Pagani I."/>
            <person name="Anderson I."/>
            <person name="Woyke T."/>
        </authorList>
    </citation>
    <scope>NUCLEOTIDE SEQUENCE [LARGE SCALE GENOMIC DNA]</scope>
    <source>
        <strain evidence="9">DSM 18247 / JCM 13945 / KWC4</strain>
    </source>
</reference>
<dbReference type="PROSITE" id="PS51643">
    <property type="entry name" value="HD_CAS3"/>
    <property type="match status" value="1"/>
</dbReference>
<organism evidence="8 9">
    <name type="scientific">Thermobacillus composti (strain DSM 18247 / JCM 13945 / KWC4)</name>
    <dbReference type="NCBI Taxonomy" id="717605"/>
    <lineage>
        <taxon>Bacteria</taxon>
        <taxon>Bacillati</taxon>
        <taxon>Bacillota</taxon>
        <taxon>Bacilli</taxon>
        <taxon>Bacillales</taxon>
        <taxon>Paenibacillaceae</taxon>
        <taxon>Thermobacillus</taxon>
    </lineage>
</organism>
<dbReference type="InterPro" id="IPR001650">
    <property type="entry name" value="Helicase_C-like"/>
</dbReference>
<evidence type="ECO:0000259" key="7">
    <source>
        <dbReference type="PROSITE" id="PS51643"/>
    </source>
</evidence>
<dbReference type="RefSeq" id="WP_015256022.1">
    <property type="nucleotide sequence ID" value="NC_019897.1"/>
</dbReference>
<dbReference type="HOGENOM" id="CLU_010123_0_0_9"/>
<evidence type="ECO:0000256" key="2">
    <source>
        <dbReference type="ARBA" id="ARBA00022801"/>
    </source>
</evidence>
<keyword evidence="2" id="KW-0378">Hydrolase</keyword>
<dbReference type="NCBIfam" id="TIGR01596">
    <property type="entry name" value="cas3_HD"/>
    <property type="match status" value="1"/>
</dbReference>
<accession>L0EJC1</accession>
<dbReference type="Pfam" id="PF22590">
    <property type="entry name" value="Cas3-like_C_2"/>
    <property type="match status" value="1"/>
</dbReference>
<dbReference type="Pfam" id="PF00270">
    <property type="entry name" value="DEAD"/>
    <property type="match status" value="1"/>
</dbReference>
<dbReference type="InterPro" id="IPR006674">
    <property type="entry name" value="HD_domain"/>
</dbReference>
<dbReference type="SMART" id="SM00490">
    <property type="entry name" value="HELICc"/>
    <property type="match status" value="1"/>
</dbReference>
<dbReference type="GO" id="GO:0016887">
    <property type="term" value="F:ATP hydrolysis activity"/>
    <property type="evidence" value="ECO:0007669"/>
    <property type="project" value="TreeGrafter"/>
</dbReference>
<dbReference type="InterPro" id="IPR052511">
    <property type="entry name" value="ATP-dep_Helicase"/>
</dbReference>
<keyword evidence="8" id="KW-0255">Endonuclease</keyword>
<dbReference type="eggNOG" id="COG1203">
    <property type="taxonomic scope" value="Bacteria"/>
</dbReference>
<dbReference type="Gene3D" id="3.40.50.300">
    <property type="entry name" value="P-loop containing nucleotide triphosphate hydrolases"/>
    <property type="match status" value="2"/>
</dbReference>
<evidence type="ECO:0000313" key="9">
    <source>
        <dbReference type="Proteomes" id="UP000010795"/>
    </source>
</evidence>
<dbReference type="Pfam" id="PF01966">
    <property type="entry name" value="HD"/>
    <property type="match status" value="1"/>
</dbReference>
<dbReference type="SUPFAM" id="SSF109604">
    <property type="entry name" value="HD-domain/PDEase-like"/>
    <property type="match status" value="1"/>
</dbReference>
<sequence length="762" mass="86364">MRFIARINSNGEEQPLIVHLLGTADKARTFAQSFHAGELAYAAGLHHDLGKFKLKPQLRIRNYPIKATHSTAGALEIGKDSTWRAMFGPTRLHKHLATLVQFAIAFHHGGLRNYGNKDEPGSLCHRLASAAEDPEEQEHLWEAAWQEIERPSLPIPMDGPLVRNLLRQQSKEAYSWKLAFLGRMIYSCLVDADTIDTRDFCDPASAQAIAAPGTTIRELHDRLEQYLAVRFANAEPTIVNRYRKAILERCKSRAQLPPQLFSLSVPTGGGKTFSSLAFALAHAKENDLRRVIYVIPLTSITEQNAAEFRNALGPEVVLEHHSHFHIGDLDETLGETESLRYKLSTENWDAPLVVTTSVQFFESLFASRRSKCRKLHNIAKSVIVIDEAQSLPRGYLEPCLRALEELVEGYGCSVVLCTATHPSWEKLGRRVKEIMDEPTPSELERVFKRTAVELRGKPYEPVRDSTLAEWLLDEHQALCIVNTRRHAKKLLKHFNPKVDGLFHLSGRMTPLHRAEVLDEIRKRLKDGKRCIVISTQLIEAGVDVDFPVVYRAIAGIDSIAQAAGRCNREGKLETGRVIVFHPEPHGLPSIGWLKETAVEATNCIDLYGAENMLSLACISEYFERIHGTRDNEAGPKLRDQYEIVKMMTRTPPHFPYQDIAERFKFIESDMESIVVPWRRPADRSDPNHPQDEHARELIDSLTTALYPAAVLRKLQPYVVQVYPKEREVLQHRQLIQTIQGVHVLNDFTFYDRMTGLTIPDED</sequence>
<dbReference type="InterPro" id="IPR027417">
    <property type="entry name" value="P-loop_NTPase"/>
</dbReference>
<keyword evidence="8" id="KW-0540">Nuclease</keyword>